<evidence type="ECO:0000256" key="1">
    <source>
        <dbReference type="SAM" id="SignalP"/>
    </source>
</evidence>
<organism evidence="2 3">
    <name type="scientific">Photobacterium leiognathi subsp. mandapamensis</name>
    <name type="common">Photobacterium mandapamensis</name>
    <dbReference type="NCBI Taxonomy" id="48408"/>
    <lineage>
        <taxon>Bacteria</taxon>
        <taxon>Pseudomonadati</taxon>
        <taxon>Pseudomonadota</taxon>
        <taxon>Gammaproteobacteria</taxon>
        <taxon>Vibrionales</taxon>
        <taxon>Vibrionaceae</taxon>
        <taxon>Photobacterium</taxon>
    </lineage>
</organism>
<dbReference type="Gene3D" id="2.60.40.1890">
    <property type="entry name" value="PCu(A)C copper chaperone"/>
    <property type="match status" value="1"/>
</dbReference>
<accession>A0A2T3KRA0</accession>
<dbReference type="InterPro" id="IPR036182">
    <property type="entry name" value="PCuAC_sf"/>
</dbReference>
<reference evidence="2 3" key="1">
    <citation type="submission" date="2018-03" db="EMBL/GenBank/DDBJ databases">
        <title>Whole genome sequencing of Histamine producing bacteria.</title>
        <authorList>
            <person name="Butler K."/>
        </authorList>
    </citation>
    <scope>NUCLEOTIDE SEQUENCE [LARGE SCALE GENOMIC DNA]</scope>
    <source>
        <strain evidence="2 3">Res.4.1</strain>
    </source>
</reference>
<dbReference type="Proteomes" id="UP000240530">
    <property type="component" value="Unassembled WGS sequence"/>
</dbReference>
<keyword evidence="1" id="KW-0732">Signal</keyword>
<proteinExistence type="predicted"/>
<evidence type="ECO:0000313" key="2">
    <source>
        <dbReference type="EMBL" id="PSV08762.1"/>
    </source>
</evidence>
<name>A0A2T3KRA0_PHOLD</name>
<dbReference type="EMBL" id="PYNS01000026">
    <property type="protein sequence ID" value="PSV08762.1"/>
    <property type="molecule type" value="Genomic_DNA"/>
</dbReference>
<comment type="caution">
    <text evidence="2">The sequence shown here is derived from an EMBL/GenBank/DDBJ whole genome shotgun (WGS) entry which is preliminary data.</text>
</comment>
<dbReference type="AlphaFoldDB" id="A0A2T3KRA0"/>
<dbReference type="RefSeq" id="WP_107185898.1">
    <property type="nucleotide sequence ID" value="NZ_JAWQGC010000001.1"/>
</dbReference>
<dbReference type="PANTHER" id="PTHR36302:SF1">
    <property type="entry name" value="COPPER CHAPERONE PCU(A)C"/>
    <property type="match status" value="1"/>
</dbReference>
<dbReference type="PANTHER" id="PTHR36302">
    <property type="entry name" value="BLR7088 PROTEIN"/>
    <property type="match status" value="1"/>
</dbReference>
<feature type="chain" id="PRO_5015591566" evidence="1">
    <location>
        <begin position="24"/>
        <end position="167"/>
    </location>
</feature>
<gene>
    <name evidence="2" type="ORF">C0W93_17850</name>
</gene>
<protein>
    <submittedName>
        <fullName evidence="2">Copper resistance protein CopZ</fullName>
    </submittedName>
</protein>
<sequence>MRKYTFKHFIFVVLALFVTPVLAEHHPKQDIELIMPWSKEVPPTSTVTAAFVTIMNHTSADDELLSASSPIAKKTELHEHLHQDGMMKMRQVSAISIPANSETLLKPGGLHVMFFDLTQVPKVGDTFPMALTFKHAGKMSVNVKVEPATFQAPTSTESEKKHMHHHH</sequence>
<dbReference type="InterPro" id="IPR007410">
    <property type="entry name" value="LpqE-like"/>
</dbReference>
<evidence type="ECO:0000313" key="3">
    <source>
        <dbReference type="Proteomes" id="UP000240530"/>
    </source>
</evidence>
<dbReference type="InterPro" id="IPR058248">
    <property type="entry name" value="Lxx211020-like"/>
</dbReference>
<feature type="signal peptide" evidence="1">
    <location>
        <begin position="1"/>
        <end position="23"/>
    </location>
</feature>
<dbReference type="SUPFAM" id="SSF110087">
    <property type="entry name" value="DR1885-like metal-binding protein"/>
    <property type="match status" value="1"/>
</dbReference>
<dbReference type="Pfam" id="PF04314">
    <property type="entry name" value="PCuAC"/>
    <property type="match status" value="1"/>
</dbReference>